<evidence type="ECO:0000313" key="9">
    <source>
        <dbReference type="Proteomes" id="UP000265515"/>
    </source>
</evidence>
<evidence type="ECO:0000313" key="8">
    <source>
        <dbReference type="EMBL" id="GBG72455.1"/>
    </source>
</evidence>
<keyword evidence="3" id="KW-1133">Transmembrane helix</keyword>
<dbReference type="OrthoDB" id="67700at2759"/>
<dbReference type="InterPro" id="IPR000008">
    <property type="entry name" value="C2_dom"/>
</dbReference>
<comment type="caution">
    <text evidence="8">The sequence shown here is derived from an EMBL/GenBank/DDBJ whole genome shotgun (WGS) entry which is preliminary data.</text>
</comment>
<feature type="compositionally biased region" description="Basic and acidic residues" evidence="5">
    <location>
        <begin position="324"/>
        <end position="365"/>
    </location>
</feature>
<dbReference type="Proteomes" id="UP000265515">
    <property type="component" value="Unassembled WGS sequence"/>
</dbReference>
<evidence type="ECO:0000256" key="2">
    <source>
        <dbReference type="ARBA" id="ARBA00022692"/>
    </source>
</evidence>
<dbReference type="Pfam" id="PF00168">
    <property type="entry name" value="C2"/>
    <property type="match status" value="2"/>
</dbReference>
<dbReference type="PRINTS" id="PR00360">
    <property type="entry name" value="C2DOMAIN"/>
</dbReference>
<dbReference type="SMART" id="SM00239">
    <property type="entry name" value="C2"/>
    <property type="match status" value="2"/>
</dbReference>
<dbReference type="Gene3D" id="2.60.40.150">
    <property type="entry name" value="C2 domain"/>
    <property type="match status" value="2"/>
</dbReference>
<feature type="compositionally biased region" description="Basic residues" evidence="5">
    <location>
        <begin position="1075"/>
        <end position="1085"/>
    </location>
</feature>
<feature type="domain" description="VASt" evidence="7">
    <location>
        <begin position="451"/>
        <end position="622"/>
    </location>
</feature>
<evidence type="ECO:0000256" key="3">
    <source>
        <dbReference type="ARBA" id="ARBA00022989"/>
    </source>
</evidence>
<gene>
    <name evidence="8" type="ORF">CBR_g12029</name>
</gene>
<feature type="region of interest" description="Disordered" evidence="5">
    <location>
        <begin position="272"/>
        <end position="407"/>
    </location>
</feature>
<dbReference type="STRING" id="69332.A0A388KQW6"/>
<dbReference type="PANTHER" id="PTHR46296:SF8">
    <property type="entry name" value="OS06G0297800 PROTEIN"/>
    <property type="match status" value="1"/>
</dbReference>
<dbReference type="InterPro" id="IPR035892">
    <property type="entry name" value="C2_domain_sf"/>
</dbReference>
<dbReference type="Pfam" id="PF16016">
    <property type="entry name" value="VASt"/>
    <property type="match status" value="1"/>
</dbReference>
<dbReference type="GO" id="GO:0016020">
    <property type="term" value="C:membrane"/>
    <property type="evidence" value="ECO:0007669"/>
    <property type="project" value="UniProtKB-SubCell"/>
</dbReference>
<dbReference type="EMBL" id="BFEA01000165">
    <property type="protein sequence ID" value="GBG72455.1"/>
    <property type="molecule type" value="Genomic_DNA"/>
</dbReference>
<feature type="domain" description="C2" evidence="6">
    <location>
        <begin position="1"/>
        <end position="103"/>
    </location>
</feature>
<dbReference type="PROSITE" id="PS51778">
    <property type="entry name" value="VAST"/>
    <property type="match status" value="1"/>
</dbReference>
<dbReference type="PROSITE" id="PS50004">
    <property type="entry name" value="C2"/>
    <property type="match status" value="2"/>
</dbReference>
<comment type="subcellular location">
    <subcellularLocation>
        <location evidence="1">Membrane</location>
        <topology evidence="1">Single-pass membrane protein</topology>
    </subcellularLocation>
</comment>
<dbReference type="Pfam" id="PF02893">
    <property type="entry name" value="GRAM"/>
    <property type="match status" value="1"/>
</dbReference>
<dbReference type="PANTHER" id="PTHR46296">
    <property type="entry name" value="BNAA05G37250D PROTEIN"/>
    <property type="match status" value="1"/>
</dbReference>
<evidence type="ECO:0000256" key="1">
    <source>
        <dbReference type="ARBA" id="ARBA00004167"/>
    </source>
</evidence>
<reference evidence="8 9" key="1">
    <citation type="journal article" date="2018" name="Cell">
        <title>The Chara Genome: Secondary Complexity and Implications for Plant Terrestrialization.</title>
        <authorList>
            <person name="Nishiyama T."/>
            <person name="Sakayama H."/>
            <person name="Vries J.D."/>
            <person name="Buschmann H."/>
            <person name="Saint-Marcoux D."/>
            <person name="Ullrich K.K."/>
            <person name="Haas F.B."/>
            <person name="Vanderstraeten L."/>
            <person name="Becker D."/>
            <person name="Lang D."/>
            <person name="Vosolsobe S."/>
            <person name="Rombauts S."/>
            <person name="Wilhelmsson P.K.I."/>
            <person name="Janitza P."/>
            <person name="Kern R."/>
            <person name="Heyl A."/>
            <person name="Rumpler F."/>
            <person name="Villalobos L.I.A.C."/>
            <person name="Clay J.M."/>
            <person name="Skokan R."/>
            <person name="Toyoda A."/>
            <person name="Suzuki Y."/>
            <person name="Kagoshima H."/>
            <person name="Schijlen E."/>
            <person name="Tajeshwar N."/>
            <person name="Catarino B."/>
            <person name="Hetherington A.J."/>
            <person name="Saltykova A."/>
            <person name="Bonnot C."/>
            <person name="Breuninger H."/>
            <person name="Symeonidi A."/>
            <person name="Radhakrishnan G.V."/>
            <person name="Van Nieuwerburgh F."/>
            <person name="Deforce D."/>
            <person name="Chang C."/>
            <person name="Karol K.G."/>
            <person name="Hedrich R."/>
            <person name="Ulvskov P."/>
            <person name="Glockner G."/>
            <person name="Delwiche C.F."/>
            <person name="Petrasek J."/>
            <person name="Van de Peer Y."/>
            <person name="Friml J."/>
            <person name="Beilby M."/>
            <person name="Dolan L."/>
            <person name="Kohara Y."/>
            <person name="Sugano S."/>
            <person name="Fujiyama A."/>
            <person name="Delaux P.-M."/>
            <person name="Quint M."/>
            <person name="TheiBen G."/>
            <person name="Hagemann M."/>
            <person name="Harholt J."/>
            <person name="Dunand C."/>
            <person name="Zachgo S."/>
            <person name="Langdale J."/>
            <person name="Maumus F."/>
            <person name="Straeten D.V.D."/>
            <person name="Gould S.B."/>
            <person name="Rensing S.A."/>
        </authorList>
    </citation>
    <scope>NUCLEOTIDE SEQUENCE [LARGE SCALE GENOMIC DNA]</scope>
    <source>
        <strain evidence="8 9">S276</strain>
    </source>
</reference>
<feature type="region of interest" description="Disordered" evidence="5">
    <location>
        <begin position="145"/>
        <end position="238"/>
    </location>
</feature>
<dbReference type="Gene3D" id="2.30.29.30">
    <property type="entry name" value="Pleckstrin-homology domain (PH domain)/Phosphotyrosine-binding domain (PTB)"/>
    <property type="match status" value="1"/>
</dbReference>
<keyword evidence="4" id="KW-0472">Membrane</keyword>
<dbReference type="InterPro" id="IPR011993">
    <property type="entry name" value="PH-like_dom_sf"/>
</dbReference>
<feature type="compositionally biased region" description="Low complexity" evidence="5">
    <location>
        <begin position="147"/>
        <end position="162"/>
    </location>
</feature>
<evidence type="ECO:0000259" key="6">
    <source>
        <dbReference type="PROSITE" id="PS50004"/>
    </source>
</evidence>
<keyword evidence="2" id="KW-0812">Transmembrane</keyword>
<proteinExistence type="predicted"/>
<dbReference type="SMART" id="SM00568">
    <property type="entry name" value="GRAM"/>
    <property type="match status" value="1"/>
</dbReference>
<evidence type="ECO:0008006" key="10">
    <source>
        <dbReference type="Google" id="ProtNLM"/>
    </source>
</evidence>
<feature type="compositionally biased region" description="Basic residues" evidence="5">
    <location>
        <begin position="185"/>
        <end position="196"/>
    </location>
</feature>
<dbReference type="InterPro" id="IPR031968">
    <property type="entry name" value="VASt"/>
</dbReference>
<evidence type="ECO:0000256" key="4">
    <source>
        <dbReference type="ARBA" id="ARBA00023136"/>
    </source>
</evidence>
<name>A0A388KQW6_CHABU</name>
<dbReference type="InterPro" id="IPR044511">
    <property type="entry name" value="At1g03370/At5g50170-like"/>
</dbReference>
<dbReference type="SUPFAM" id="SSF49562">
    <property type="entry name" value="C2 domain (Calcium/lipid-binding domain, CaLB)"/>
    <property type="match status" value="2"/>
</dbReference>
<dbReference type="InterPro" id="IPR004182">
    <property type="entry name" value="GRAM"/>
</dbReference>
<accession>A0A388KQW6</accession>
<organism evidence="8 9">
    <name type="scientific">Chara braunii</name>
    <name type="common">Braun's stonewort</name>
    <dbReference type="NCBI Taxonomy" id="69332"/>
    <lineage>
        <taxon>Eukaryota</taxon>
        <taxon>Viridiplantae</taxon>
        <taxon>Streptophyta</taxon>
        <taxon>Charophyceae</taxon>
        <taxon>Charales</taxon>
        <taxon>Characeae</taxon>
        <taxon>Chara</taxon>
    </lineage>
</organism>
<feature type="domain" description="C2" evidence="6">
    <location>
        <begin position="721"/>
        <end position="839"/>
    </location>
</feature>
<keyword evidence="9" id="KW-1185">Reference proteome</keyword>
<feature type="compositionally biased region" description="Basic and acidic residues" evidence="5">
    <location>
        <begin position="373"/>
        <end position="390"/>
    </location>
</feature>
<dbReference type="CDD" id="cd00030">
    <property type="entry name" value="C2"/>
    <property type="match status" value="2"/>
</dbReference>
<sequence>MGMKLRLCVVEARNLFPKDSNGLSDPYVRIVVGEQKTKSTVIYETLNPAWHEEFIFAVEDISEVLHLSIWDEDYMTDDFLGQVDIPLSDVVKADGQVLPPTWYPLQKRKSTSKISGEIRLGMSLLGKLDVANGANIGKQTGSVSPFSWRSISSHGSTGSSGSAEAQEEKENGSSSHTSLRERLSRLRHRTKNRKGFAGRSKSPGRLAPVIQETPGSSCSSGPPSPNLSPGRNEDAESSLDKLAERFVTETSVDVEAAQEVMPAVRESGFAVDLSGMSGPQEAPVPSDCALSTSGSHTPRLGTGASGAGAGGATRPVQQTPEDPYSERTKKLADNVRESPEPKKNIFRDSPEPKKNIFRESPERKNKVINGPPEPKKKVVIELPEPKKKVTFEPPEPKPNVSEPPEPTIVTEPPEPNDVQLAEPKDVLVPDSWFDDDGVYKSEAVSIPPPLAGGVVLNEVFSCTSKKLNSLFFGPGSEIVAEWQKKRKLTMCEEGPWKMNDVGLPTRQLSYMMPASSLVKATKASEKHTYSQAEDGRFVVDISVSTPDVPYGSTFRTEVQVCIFPEKAEGGGEGMARMRVSWRAKFLQSTMMKTMIENGMRKGITESYAVCLEVINKSVKPVEAMAKEDLIEKPKPDEIVVKNWRTHASEFLSKYVGKVSAAVALLLLFTLCVHILYAKAKVTQGLEFWWVDLPDSFSELFIAGVSFLLIERVVVKLVQFLWVSLIKGGDHGLKGKGEGWMVTITLLEARSLATADLTGFSDPYVVFTCDGQTRSSSIKLQTLNPTWNEILEFDAMEGPPSVMDVAVYDYDGPFLEPDELGTYEINFLRRSSEELADLWIPLEGRRARAAGSELHLRVFLHNSKKDDEAITPQMLEQVSRQGGRVTKRSSHQNIQFQKLFSLPDNEPLINDYACSLKKKIYVQGRLYVSLRLLGFYSNLFGHKTKFVILWEDIEDMKERHPSETYGLIPSITIYVRKGRGLDAKLGSYSTDNDGRLKFRFSSFVRPGPAFRTICLLWQYRTLPRDELIKKLDVIEPDKPDERGGTPVDDDKEESSSMPADEAEMSEGSQKEVSSVGRRHRRVAGHH</sequence>
<evidence type="ECO:0000256" key="5">
    <source>
        <dbReference type="SAM" id="MobiDB-lite"/>
    </source>
</evidence>
<dbReference type="OMA" id="AHRTFMA"/>
<dbReference type="AlphaFoldDB" id="A0A388KQW6"/>
<feature type="region of interest" description="Disordered" evidence="5">
    <location>
        <begin position="1034"/>
        <end position="1085"/>
    </location>
</feature>
<dbReference type="Gramene" id="GBG72455">
    <property type="protein sequence ID" value="GBG72455"/>
    <property type="gene ID" value="CBR_g12029"/>
</dbReference>
<protein>
    <recommendedName>
        <fullName evidence="10">C2 domain-containing protein</fullName>
    </recommendedName>
</protein>
<evidence type="ECO:0000259" key="7">
    <source>
        <dbReference type="PROSITE" id="PS51778"/>
    </source>
</evidence>